<gene>
    <name evidence="1" type="ORF">BKG89_05625</name>
</gene>
<comment type="caution">
    <text evidence="1">The sequence shown here is derived from an EMBL/GenBank/DDBJ whole genome shotgun (WGS) entry which is preliminary data.</text>
</comment>
<dbReference type="Proteomes" id="UP000188820">
    <property type="component" value="Unassembled WGS sequence"/>
</dbReference>
<proteinExistence type="predicted"/>
<protein>
    <submittedName>
        <fullName evidence="1">NrfG protein</fullName>
    </submittedName>
</protein>
<dbReference type="Gene3D" id="1.25.40.10">
    <property type="entry name" value="Tetratricopeptide repeat domain"/>
    <property type="match status" value="1"/>
</dbReference>
<dbReference type="PROSITE" id="PS51257">
    <property type="entry name" value="PROKAR_LIPOPROTEIN"/>
    <property type="match status" value="1"/>
</dbReference>
<dbReference type="RefSeq" id="WP_077463206.1">
    <property type="nucleotide sequence ID" value="NZ_MLAA01000023.1"/>
</dbReference>
<sequence>MFSKLKKVLFCVSVISVTGCSALLQDKTELTPENIQAREILYESTKNYSSLISLYRDVLKVNEDPMIRYKLANNYYLKGDSESSLLYLDPLLSINTPLAEQARILQAKNFIQLGKYHDTVNITDSILSISPKNGEAYNLRGIALAQLGKLQDAYINIKKARELFINDTTAINNLSMLSIINGDYHNAVSLLLPQYLNGSKEPRLLHNLVFSLVKAGNIDYAKSIIMKENLNTSPDDLIEALKKTERLSKAVAK</sequence>
<keyword evidence="2" id="KW-1185">Reference proteome</keyword>
<organism evidence="1 2">
    <name type="scientific">Rodentibacter caecimuris</name>
    <dbReference type="NCBI Taxonomy" id="1796644"/>
    <lineage>
        <taxon>Bacteria</taxon>
        <taxon>Pseudomonadati</taxon>
        <taxon>Pseudomonadota</taxon>
        <taxon>Gammaproteobacteria</taxon>
        <taxon>Pasteurellales</taxon>
        <taxon>Pasteurellaceae</taxon>
        <taxon>Rodentibacter</taxon>
    </lineage>
</organism>
<reference evidence="1 2" key="1">
    <citation type="submission" date="2016-10" db="EMBL/GenBank/DDBJ databases">
        <title>Rodentibacter gen. nov. and new species.</title>
        <authorList>
            <person name="Christensen H."/>
        </authorList>
    </citation>
    <scope>NUCLEOTIDE SEQUENCE [LARGE SCALE GENOMIC DNA]</scope>
    <source>
        <strain evidence="1 2">1998236014</strain>
    </source>
</reference>
<evidence type="ECO:0000313" key="2">
    <source>
        <dbReference type="Proteomes" id="UP000188820"/>
    </source>
</evidence>
<dbReference type="InterPro" id="IPR011990">
    <property type="entry name" value="TPR-like_helical_dom_sf"/>
</dbReference>
<accession>A0ABX3KYU2</accession>
<dbReference type="SUPFAM" id="SSF48452">
    <property type="entry name" value="TPR-like"/>
    <property type="match status" value="1"/>
</dbReference>
<dbReference type="InterPro" id="IPR019734">
    <property type="entry name" value="TPR_rpt"/>
</dbReference>
<dbReference type="EMBL" id="MLAA01000023">
    <property type="protein sequence ID" value="OOF69802.1"/>
    <property type="molecule type" value="Genomic_DNA"/>
</dbReference>
<evidence type="ECO:0000313" key="1">
    <source>
        <dbReference type="EMBL" id="OOF69802.1"/>
    </source>
</evidence>
<name>A0ABX3KYU2_9PAST</name>
<dbReference type="SMART" id="SM00028">
    <property type="entry name" value="TPR"/>
    <property type="match status" value="2"/>
</dbReference>